<dbReference type="PRINTS" id="PR00474">
    <property type="entry name" value="GLU5KINASE"/>
</dbReference>
<gene>
    <name evidence="9" type="primary">argB</name>
    <name evidence="11" type="ORF">ATZ36_13545</name>
</gene>
<evidence type="ECO:0000256" key="5">
    <source>
        <dbReference type="ARBA" id="ARBA00022741"/>
    </source>
</evidence>
<dbReference type="GO" id="GO:0005737">
    <property type="term" value="C:cytoplasm"/>
    <property type="evidence" value="ECO:0007669"/>
    <property type="project" value="UniProtKB-SubCell"/>
</dbReference>
<name>A0A1E5IMF6_ENDTX</name>
<dbReference type="GO" id="GO:0003991">
    <property type="term" value="F:acetylglutamate kinase activity"/>
    <property type="evidence" value="ECO:0007669"/>
    <property type="project" value="UniProtKB-UniRule"/>
</dbReference>
<comment type="caution">
    <text evidence="11">The sequence shown here is derived from an EMBL/GenBank/DDBJ whole genome shotgun (WGS) entry which is preliminary data.</text>
</comment>
<dbReference type="Gene3D" id="3.40.1160.10">
    <property type="entry name" value="Acetylglutamate kinase-like"/>
    <property type="match status" value="1"/>
</dbReference>
<dbReference type="EMBL" id="LNVX01000128">
    <property type="protein sequence ID" value="OEG71667.1"/>
    <property type="molecule type" value="Genomic_DNA"/>
</dbReference>
<protein>
    <recommendedName>
        <fullName evidence="9">Acetylglutamate kinase</fullName>
        <ecNumber evidence="9">2.7.2.8</ecNumber>
    </recommendedName>
    <alternativeName>
        <fullName evidence="9">N-acetyl-L-glutamate 5-phosphotransferase</fullName>
    </alternativeName>
    <alternativeName>
        <fullName evidence="9">NAG kinase</fullName>
        <shortName evidence="9">NAGK</shortName>
    </alternativeName>
</protein>
<feature type="binding site" evidence="9">
    <location>
        <position position="155"/>
    </location>
    <ligand>
        <name>substrate</name>
    </ligand>
</feature>
<evidence type="ECO:0000256" key="7">
    <source>
        <dbReference type="ARBA" id="ARBA00022840"/>
    </source>
</evidence>
<comment type="pathway">
    <text evidence="1 9">Amino-acid biosynthesis; L-arginine biosynthesis; N(2)-acetyl-L-ornithine from L-glutamate: step 2/4.</text>
</comment>
<comment type="function">
    <text evidence="9">Catalyzes the ATP-dependent phosphorylation of N-acetyl-L-glutamate.</text>
</comment>
<dbReference type="InterPro" id="IPR037528">
    <property type="entry name" value="ArgB"/>
</dbReference>
<evidence type="ECO:0000256" key="2">
    <source>
        <dbReference type="ARBA" id="ARBA00022571"/>
    </source>
</evidence>
<dbReference type="InterPro" id="IPR036393">
    <property type="entry name" value="AceGlu_kinase-like_sf"/>
</dbReference>
<feature type="binding site" evidence="9">
    <location>
        <position position="64"/>
    </location>
    <ligand>
        <name>substrate</name>
    </ligand>
</feature>
<dbReference type="NCBIfam" id="TIGR00761">
    <property type="entry name" value="argB"/>
    <property type="match status" value="1"/>
</dbReference>
<sequence>MSKLTVVKFGGSLTKNPQAQSRFLEELALISKRQNIILVHGGGPEINALLEKFAITSRFVNGLRFTDTDTLGVVEMALSGKVNRVLTTGLIKNGANAVGISGKDGKSVICRQIEQLGFVGEPVKVNRKLIDILIKAGFLPVVASIAADAEGNIMNVNADTLAASIAAAFKAQKLIFLTDVAGVLDKNNNTIKEIKIKEINSLIEDKTITGGMIPKIKGCTESVKKGVKEVWIAEGISGIQKIRGTVIKK</sequence>
<evidence type="ECO:0000256" key="9">
    <source>
        <dbReference type="HAMAP-Rule" id="MF_00082"/>
    </source>
</evidence>
<dbReference type="InterPro" id="IPR001057">
    <property type="entry name" value="Glu/AcGlu_kinase"/>
</dbReference>
<keyword evidence="5 9" id="KW-0547">Nucleotide-binding</keyword>
<feature type="domain" description="Aspartate/glutamate/uridylate kinase" evidence="10">
    <location>
        <begin position="3"/>
        <end position="233"/>
    </location>
</feature>
<keyword evidence="12" id="KW-1185">Reference proteome</keyword>
<dbReference type="InterPro" id="IPR001048">
    <property type="entry name" value="Asp/Glu/Uridylate_kinase"/>
</dbReference>
<comment type="catalytic activity">
    <reaction evidence="8 9">
        <text>N-acetyl-L-glutamate + ATP = N-acetyl-L-glutamyl 5-phosphate + ADP</text>
        <dbReference type="Rhea" id="RHEA:14629"/>
        <dbReference type="ChEBI" id="CHEBI:30616"/>
        <dbReference type="ChEBI" id="CHEBI:44337"/>
        <dbReference type="ChEBI" id="CHEBI:57936"/>
        <dbReference type="ChEBI" id="CHEBI:456216"/>
        <dbReference type="EC" id="2.7.2.8"/>
    </reaction>
</comment>
<keyword evidence="2 9" id="KW-0055">Arginine biosynthesis</keyword>
<evidence type="ECO:0000256" key="4">
    <source>
        <dbReference type="ARBA" id="ARBA00022679"/>
    </source>
</evidence>
<reference evidence="11 12" key="1">
    <citation type="submission" date="2015-11" db="EMBL/GenBank/DDBJ databases">
        <title>Evidence for parallel genomic evolution in an endosymbiosis of termite gut flagellates.</title>
        <authorList>
            <person name="Zheng H."/>
        </authorList>
    </citation>
    <scope>NUCLEOTIDE SEQUENCE [LARGE SCALE GENOMIC DNA]</scope>
    <source>
        <strain evidence="11 12">CET450</strain>
    </source>
</reference>
<dbReference type="CDD" id="cd04238">
    <property type="entry name" value="AAK_NAGK-like"/>
    <property type="match status" value="1"/>
</dbReference>
<feature type="site" description="Transition state stabilizer" evidence="9">
    <location>
        <position position="8"/>
    </location>
</feature>
<dbReference type="GO" id="GO:0005524">
    <property type="term" value="F:ATP binding"/>
    <property type="evidence" value="ECO:0007669"/>
    <property type="project" value="UniProtKB-UniRule"/>
</dbReference>
<evidence type="ECO:0000259" key="10">
    <source>
        <dbReference type="Pfam" id="PF00696"/>
    </source>
</evidence>
<dbReference type="AlphaFoldDB" id="A0A1E5IMF6"/>
<keyword evidence="6 9" id="KW-0418">Kinase</keyword>
<keyword evidence="7 9" id="KW-0067">ATP-binding</keyword>
<dbReference type="HAMAP" id="MF_00082">
    <property type="entry name" value="ArgB"/>
    <property type="match status" value="1"/>
</dbReference>
<dbReference type="FunFam" id="3.40.1160.10:FF:000004">
    <property type="entry name" value="Acetylglutamate kinase"/>
    <property type="match status" value="1"/>
</dbReference>
<dbReference type="SUPFAM" id="SSF53633">
    <property type="entry name" value="Carbamate kinase-like"/>
    <property type="match status" value="1"/>
</dbReference>
<organism evidence="11 12">
    <name type="scientific">Endomicrobium trichonymphae</name>
    <dbReference type="NCBI Taxonomy" id="1408204"/>
    <lineage>
        <taxon>Bacteria</taxon>
        <taxon>Pseudomonadati</taxon>
        <taxon>Elusimicrobiota</taxon>
        <taxon>Endomicrobiia</taxon>
        <taxon>Endomicrobiales</taxon>
        <taxon>Endomicrobiaceae</taxon>
        <taxon>Candidatus Endomicrobiellum</taxon>
    </lineage>
</organism>
<dbReference type="PIRSF" id="PIRSF000728">
    <property type="entry name" value="NAGK"/>
    <property type="match status" value="1"/>
</dbReference>
<evidence type="ECO:0000256" key="1">
    <source>
        <dbReference type="ARBA" id="ARBA00004828"/>
    </source>
</evidence>
<feature type="binding site" evidence="9">
    <location>
        <begin position="42"/>
        <end position="43"/>
    </location>
    <ligand>
        <name>substrate</name>
    </ligand>
</feature>
<dbReference type="PANTHER" id="PTHR23342:SF0">
    <property type="entry name" value="N-ACETYLGLUTAMATE SYNTHASE, MITOCHONDRIAL"/>
    <property type="match status" value="1"/>
</dbReference>
<dbReference type="Pfam" id="PF00696">
    <property type="entry name" value="AA_kinase"/>
    <property type="match status" value="1"/>
</dbReference>
<keyword evidence="4 9" id="KW-0808">Transferase</keyword>
<dbReference type="InterPro" id="IPR004662">
    <property type="entry name" value="AcgluKinase_fam"/>
</dbReference>
<proteinExistence type="inferred from homology"/>
<comment type="subcellular location">
    <subcellularLocation>
        <location evidence="9">Cytoplasm</location>
    </subcellularLocation>
</comment>
<evidence type="ECO:0000256" key="8">
    <source>
        <dbReference type="ARBA" id="ARBA00048141"/>
    </source>
</evidence>
<dbReference type="UniPathway" id="UPA00068">
    <property type="reaction ID" value="UER00107"/>
</dbReference>
<evidence type="ECO:0000313" key="12">
    <source>
        <dbReference type="Proteomes" id="UP000095237"/>
    </source>
</evidence>
<dbReference type="EC" id="2.7.2.8" evidence="9"/>
<evidence type="ECO:0000256" key="3">
    <source>
        <dbReference type="ARBA" id="ARBA00022605"/>
    </source>
</evidence>
<dbReference type="PANTHER" id="PTHR23342">
    <property type="entry name" value="N-ACETYLGLUTAMATE SYNTHASE"/>
    <property type="match status" value="1"/>
</dbReference>
<keyword evidence="9" id="KW-0963">Cytoplasm</keyword>
<keyword evidence="3 9" id="KW-0028">Amino-acid biosynthesis</keyword>
<dbReference type="GO" id="GO:0042450">
    <property type="term" value="P:L-arginine biosynthetic process via ornithine"/>
    <property type="evidence" value="ECO:0007669"/>
    <property type="project" value="UniProtKB-UniRule"/>
</dbReference>
<evidence type="ECO:0000313" key="11">
    <source>
        <dbReference type="EMBL" id="OEG71667.1"/>
    </source>
</evidence>
<comment type="similarity">
    <text evidence="9">Belongs to the acetylglutamate kinase family. ArgB subfamily.</text>
</comment>
<dbReference type="Proteomes" id="UP000095237">
    <property type="component" value="Unassembled WGS sequence"/>
</dbReference>
<feature type="site" description="Transition state stabilizer" evidence="9">
    <location>
        <position position="215"/>
    </location>
</feature>
<accession>A0A1E5IMF6</accession>
<evidence type="ECO:0000256" key="6">
    <source>
        <dbReference type="ARBA" id="ARBA00022777"/>
    </source>
</evidence>